<reference evidence="3" key="1">
    <citation type="submission" date="2017-09" db="EMBL/GenBank/DDBJ databases">
        <title>Depth-based differentiation of microbial function through sediment-hosted aquifers and enrichment of novel symbionts in the deep terrestrial subsurface.</title>
        <authorList>
            <person name="Probst A.J."/>
            <person name="Ladd B."/>
            <person name="Jarett J.K."/>
            <person name="Geller-Mcgrath D.E."/>
            <person name="Sieber C.M.K."/>
            <person name="Emerson J.B."/>
            <person name="Anantharaman K."/>
            <person name="Thomas B.C."/>
            <person name="Malmstrom R."/>
            <person name="Stieglmeier M."/>
            <person name="Klingl A."/>
            <person name="Woyke T."/>
            <person name="Ryan C.M."/>
            <person name="Banfield J.F."/>
        </authorList>
    </citation>
    <scope>NUCLEOTIDE SEQUENCE [LARGE SCALE GENOMIC DNA]</scope>
</reference>
<gene>
    <name evidence="2" type="ORF">COT79_01460</name>
</gene>
<dbReference type="InterPro" id="IPR007159">
    <property type="entry name" value="SpoVT-AbrB_dom"/>
</dbReference>
<proteinExistence type="predicted"/>
<dbReference type="Proteomes" id="UP000231162">
    <property type="component" value="Unassembled WGS sequence"/>
</dbReference>
<dbReference type="GO" id="GO:0003677">
    <property type="term" value="F:DNA binding"/>
    <property type="evidence" value="ECO:0007669"/>
    <property type="project" value="InterPro"/>
</dbReference>
<organism evidence="2 3">
    <name type="scientific">Candidatus Berkelbacteria bacterium CG10_big_fil_rev_8_21_14_0_10_43_14</name>
    <dbReference type="NCBI Taxonomy" id="1974515"/>
    <lineage>
        <taxon>Bacteria</taxon>
        <taxon>Candidatus Berkelbacteria</taxon>
    </lineage>
</organism>
<dbReference type="Gene3D" id="2.10.260.10">
    <property type="match status" value="1"/>
</dbReference>
<evidence type="ECO:0000259" key="1">
    <source>
        <dbReference type="SMART" id="SM00966"/>
    </source>
</evidence>
<dbReference type="EMBL" id="PEZX01000022">
    <property type="protein sequence ID" value="PIS07045.1"/>
    <property type="molecule type" value="Genomic_DNA"/>
</dbReference>
<protein>
    <recommendedName>
        <fullName evidence="1">SpoVT-AbrB domain-containing protein</fullName>
    </recommendedName>
</protein>
<accession>A0A2M6R923</accession>
<dbReference type="AlphaFoldDB" id="A0A2M6R923"/>
<evidence type="ECO:0000313" key="3">
    <source>
        <dbReference type="Proteomes" id="UP000231162"/>
    </source>
</evidence>
<feature type="domain" description="SpoVT-AbrB" evidence="1">
    <location>
        <begin position="3"/>
        <end position="48"/>
    </location>
</feature>
<evidence type="ECO:0000313" key="2">
    <source>
        <dbReference type="EMBL" id="PIS07045.1"/>
    </source>
</evidence>
<comment type="caution">
    <text evidence="2">The sequence shown here is derived from an EMBL/GenBank/DDBJ whole genome shotgun (WGS) entry which is preliminary data.</text>
</comment>
<dbReference type="InterPro" id="IPR037914">
    <property type="entry name" value="SpoVT-AbrB_sf"/>
</dbReference>
<name>A0A2M6R923_9BACT</name>
<sequence>MNIQMRDRGQITLPSTVRKSLNLRKGSKISLSQVGNSFVLSKYKSLVKEAQNITKNKPYPIDEMLADLDVIRQEMYDEKYGHK</sequence>
<dbReference type="Pfam" id="PF04014">
    <property type="entry name" value="MazE_antitoxin"/>
    <property type="match status" value="1"/>
</dbReference>
<dbReference type="SUPFAM" id="SSF89447">
    <property type="entry name" value="AbrB/MazE/MraZ-like"/>
    <property type="match status" value="1"/>
</dbReference>
<dbReference type="SMART" id="SM00966">
    <property type="entry name" value="SpoVT_AbrB"/>
    <property type="match status" value="1"/>
</dbReference>